<dbReference type="PANTHER" id="PTHR32108">
    <property type="entry name" value="DNA-DIRECTED RNA POLYMERASE SUBUNIT ALPHA"/>
    <property type="match status" value="1"/>
</dbReference>
<gene>
    <name evidence="2" type="primary">LOC104223927</name>
</gene>
<reference evidence="1" key="1">
    <citation type="journal article" date="2013" name="Genome Biol.">
        <title>Reference genomes and transcriptomes of Nicotiana sylvestris and Nicotiana tomentosiformis.</title>
        <authorList>
            <person name="Sierro N."/>
            <person name="Battey J.N."/>
            <person name="Ouadi S."/>
            <person name="Bovet L."/>
            <person name="Goepfert S."/>
            <person name="Bakaher N."/>
            <person name="Peitsch M.C."/>
            <person name="Ivanov N.V."/>
        </authorList>
    </citation>
    <scope>NUCLEOTIDE SEQUENCE [LARGE SCALE GENOMIC DNA]</scope>
</reference>
<proteinExistence type="predicted"/>
<sequence length="362" mass="40552">MTSKELDIGVVDLSRGIVESEFELKEEARRLKHQIIEMYQAWISGHPLLSFPTNYIENLAFVPLPSQSQIPTAADLSPQHAPSFTLCHNYPGTLSQPFHALPANTASYLASLTTPVFAAPSHATIPLSSSGTLFKVLDAQYYTTEPTFKTSDPYCYTPHFGPPIEIEKPAKIVEQDEVFRKRVLFAKRSSNGVGASQKKSKLVVPGILSKHVVVVKWSPINPVVIKPVTQLPAVETKDVPYNYKRTIMTNKGKEVEEEFVEIGVPTHFGGCFTSEELRKAKLSKDSQMPMKKPVTEEEAEEFLKKMKVQDYPIVEQLRKTPANISLLSLLIHSDEHRRAIMKILNEAHVPDKITVNQIGKYC</sequence>
<reference evidence="2" key="2">
    <citation type="submission" date="2025-08" db="UniProtKB">
        <authorList>
            <consortium name="RefSeq"/>
        </authorList>
    </citation>
    <scope>IDENTIFICATION</scope>
    <source>
        <tissue evidence="2">Leaf</tissue>
    </source>
</reference>
<evidence type="ECO:0000313" key="1">
    <source>
        <dbReference type="Proteomes" id="UP000189701"/>
    </source>
</evidence>
<organism evidence="1 2">
    <name type="scientific">Nicotiana sylvestris</name>
    <name type="common">Wood tobacco</name>
    <name type="synonym">South American tobacco</name>
    <dbReference type="NCBI Taxonomy" id="4096"/>
    <lineage>
        <taxon>Eukaryota</taxon>
        <taxon>Viridiplantae</taxon>
        <taxon>Streptophyta</taxon>
        <taxon>Embryophyta</taxon>
        <taxon>Tracheophyta</taxon>
        <taxon>Spermatophyta</taxon>
        <taxon>Magnoliopsida</taxon>
        <taxon>eudicotyledons</taxon>
        <taxon>Gunneridae</taxon>
        <taxon>Pentapetalae</taxon>
        <taxon>asterids</taxon>
        <taxon>lamiids</taxon>
        <taxon>Solanales</taxon>
        <taxon>Solanaceae</taxon>
        <taxon>Nicotianoideae</taxon>
        <taxon>Nicotianeae</taxon>
        <taxon>Nicotiana</taxon>
    </lineage>
</organism>
<dbReference type="RefSeq" id="XP_009773763.1">
    <property type="nucleotide sequence ID" value="XM_009775461.1"/>
</dbReference>
<dbReference type="Proteomes" id="UP000189701">
    <property type="component" value="Unplaced"/>
</dbReference>
<dbReference type="PANTHER" id="PTHR32108:SF9">
    <property type="entry name" value="REVERSE TRANSCRIPTASE RNASE H-LIKE DOMAIN-CONTAINING PROTEIN"/>
    <property type="match status" value="1"/>
</dbReference>
<evidence type="ECO:0000313" key="2">
    <source>
        <dbReference type="RefSeq" id="XP_009773763.1"/>
    </source>
</evidence>
<dbReference type="AlphaFoldDB" id="A0A1U7W577"/>
<name>A0A1U7W577_NICSY</name>
<protein>
    <submittedName>
        <fullName evidence="2">Uncharacterized protein LOC104223927</fullName>
    </submittedName>
</protein>
<keyword evidence="1" id="KW-1185">Reference proteome</keyword>
<accession>A0A1U7W577</accession>